<dbReference type="PANTHER" id="PTHR22749:SF6">
    <property type="entry name" value="RIBOFLAVIN KINASE"/>
    <property type="match status" value="1"/>
</dbReference>
<evidence type="ECO:0000256" key="2">
    <source>
        <dbReference type="ARBA" id="ARBA00005201"/>
    </source>
</evidence>
<evidence type="ECO:0000256" key="3">
    <source>
        <dbReference type="ARBA" id="ARBA00022630"/>
    </source>
</evidence>
<protein>
    <recommendedName>
        <fullName evidence="14">Riboflavin biosynthesis protein</fullName>
    </recommendedName>
    <domain>
        <recommendedName>
            <fullName evidence="14">Riboflavin kinase</fullName>
            <ecNumber evidence="14">2.7.1.26</ecNumber>
        </recommendedName>
        <alternativeName>
            <fullName evidence="14">Flavokinase</fullName>
        </alternativeName>
    </domain>
    <domain>
        <recommendedName>
            <fullName evidence="14">FMN adenylyltransferase</fullName>
            <ecNumber evidence="14">2.7.7.2</ecNumber>
        </recommendedName>
        <alternativeName>
            <fullName evidence="14">FAD pyrophosphorylase</fullName>
        </alternativeName>
        <alternativeName>
            <fullName evidence="14">FAD synthase</fullName>
        </alternativeName>
    </domain>
</protein>
<evidence type="ECO:0000259" key="15">
    <source>
        <dbReference type="SMART" id="SM00904"/>
    </source>
</evidence>
<dbReference type="PIRSF" id="PIRSF004491">
    <property type="entry name" value="FAD_Synth"/>
    <property type="match status" value="1"/>
</dbReference>
<keyword evidence="7 14" id="KW-0547">Nucleotide-binding</keyword>
<evidence type="ECO:0000313" key="17">
    <source>
        <dbReference type="Proteomes" id="UP001232992"/>
    </source>
</evidence>
<dbReference type="EC" id="2.7.1.26" evidence="14"/>
<dbReference type="EC" id="2.7.7.2" evidence="14"/>
<dbReference type="InterPro" id="IPR002606">
    <property type="entry name" value="Riboflavin_kinase_bac"/>
</dbReference>
<keyword evidence="8 14" id="KW-0418">Kinase</keyword>
<organism evidence="16 17">
    <name type="scientific">Roseofilum casamattae BLCC-M143</name>
    <dbReference type="NCBI Taxonomy" id="3022442"/>
    <lineage>
        <taxon>Bacteria</taxon>
        <taxon>Bacillati</taxon>
        <taxon>Cyanobacteriota</taxon>
        <taxon>Cyanophyceae</taxon>
        <taxon>Desertifilales</taxon>
        <taxon>Desertifilaceae</taxon>
        <taxon>Roseofilum</taxon>
        <taxon>Roseofilum casamattae</taxon>
    </lineage>
</organism>
<reference evidence="16 17" key="1">
    <citation type="submission" date="2023-01" db="EMBL/GenBank/DDBJ databases">
        <title>Novel diversity within Roseofilum (Cyanobacteria; Desertifilaceae) from marine benthic mats with descriptions of four novel species.</title>
        <authorList>
            <person name="Wang Y."/>
            <person name="Berthold D.E."/>
            <person name="Hu J."/>
            <person name="Lefler F.W."/>
            <person name="Laughinghouse H.D. IV."/>
        </authorList>
    </citation>
    <scope>NUCLEOTIDE SEQUENCE [LARGE SCALE GENOMIC DNA]</scope>
    <source>
        <strain evidence="16 17">BLCC-M143</strain>
    </source>
</reference>
<dbReference type="InterPro" id="IPR014729">
    <property type="entry name" value="Rossmann-like_a/b/a_fold"/>
</dbReference>
<dbReference type="PANTHER" id="PTHR22749">
    <property type="entry name" value="RIBOFLAVIN KINASE/FMN ADENYLYLTRANSFERASE"/>
    <property type="match status" value="1"/>
</dbReference>
<dbReference type="NCBIfam" id="NF004162">
    <property type="entry name" value="PRK05627.1-5"/>
    <property type="match status" value="1"/>
</dbReference>
<name>A0ABT7BXA5_9CYAN</name>
<gene>
    <name evidence="16" type="ORF">PMH09_11580</name>
</gene>
<dbReference type="NCBIfam" id="TIGR00083">
    <property type="entry name" value="ribF"/>
    <property type="match status" value="1"/>
</dbReference>
<keyword evidence="4 14" id="KW-0288">FMN</keyword>
<keyword evidence="9 14" id="KW-0274">FAD</keyword>
<keyword evidence="3 14" id="KW-0285">Flavoprotein</keyword>
<keyword evidence="10 14" id="KW-0067">ATP-binding</keyword>
<comment type="pathway">
    <text evidence="2 14">Cofactor biosynthesis; FMN biosynthesis; FMN from riboflavin (ATP route): step 1/1.</text>
</comment>
<evidence type="ECO:0000256" key="10">
    <source>
        <dbReference type="ARBA" id="ARBA00022840"/>
    </source>
</evidence>
<dbReference type="Pfam" id="PF01687">
    <property type="entry name" value="Flavokinase"/>
    <property type="match status" value="1"/>
</dbReference>
<dbReference type="EMBL" id="JAQOSQ010000010">
    <property type="protein sequence ID" value="MDJ1183827.1"/>
    <property type="molecule type" value="Genomic_DNA"/>
</dbReference>
<dbReference type="InterPro" id="IPR015864">
    <property type="entry name" value="FAD_synthase"/>
</dbReference>
<dbReference type="InterPro" id="IPR015865">
    <property type="entry name" value="Riboflavin_kinase_bac/euk"/>
</dbReference>
<evidence type="ECO:0000256" key="14">
    <source>
        <dbReference type="PIRNR" id="PIRNR004491"/>
    </source>
</evidence>
<dbReference type="Pfam" id="PF06574">
    <property type="entry name" value="FAD_syn"/>
    <property type="match status" value="1"/>
</dbReference>
<evidence type="ECO:0000256" key="1">
    <source>
        <dbReference type="ARBA" id="ARBA00004726"/>
    </source>
</evidence>
<evidence type="ECO:0000256" key="7">
    <source>
        <dbReference type="ARBA" id="ARBA00022741"/>
    </source>
</evidence>
<evidence type="ECO:0000256" key="5">
    <source>
        <dbReference type="ARBA" id="ARBA00022679"/>
    </source>
</evidence>
<dbReference type="NCBIfam" id="NF004160">
    <property type="entry name" value="PRK05627.1-3"/>
    <property type="match status" value="1"/>
</dbReference>
<keyword evidence="5 14" id="KW-0808">Transferase</keyword>
<evidence type="ECO:0000256" key="9">
    <source>
        <dbReference type="ARBA" id="ARBA00022827"/>
    </source>
</evidence>
<keyword evidence="11" id="KW-0511">Multifunctional enzyme</keyword>
<dbReference type="Gene3D" id="2.40.30.30">
    <property type="entry name" value="Riboflavin kinase-like"/>
    <property type="match status" value="1"/>
</dbReference>
<feature type="domain" description="Riboflavin kinase" evidence="15">
    <location>
        <begin position="177"/>
        <end position="305"/>
    </location>
</feature>
<dbReference type="InterPro" id="IPR023468">
    <property type="entry name" value="Riboflavin_kinase"/>
</dbReference>
<comment type="pathway">
    <text evidence="1 14">Cofactor biosynthesis; FAD biosynthesis; FAD from FMN: step 1/1.</text>
</comment>
<evidence type="ECO:0000256" key="13">
    <source>
        <dbReference type="ARBA" id="ARBA00049494"/>
    </source>
</evidence>
<accession>A0ABT7BXA5</accession>
<evidence type="ECO:0000256" key="4">
    <source>
        <dbReference type="ARBA" id="ARBA00022643"/>
    </source>
</evidence>
<dbReference type="CDD" id="cd02064">
    <property type="entry name" value="FAD_synthetase_N"/>
    <property type="match status" value="1"/>
</dbReference>
<evidence type="ECO:0000256" key="12">
    <source>
        <dbReference type="ARBA" id="ARBA00047880"/>
    </source>
</evidence>
<dbReference type="Gene3D" id="3.40.50.620">
    <property type="entry name" value="HUPs"/>
    <property type="match status" value="1"/>
</dbReference>
<dbReference type="GO" id="GO:0008531">
    <property type="term" value="F:riboflavin kinase activity"/>
    <property type="evidence" value="ECO:0007669"/>
    <property type="project" value="UniProtKB-EC"/>
</dbReference>
<dbReference type="Proteomes" id="UP001232992">
    <property type="component" value="Unassembled WGS sequence"/>
</dbReference>
<dbReference type="InterPro" id="IPR023465">
    <property type="entry name" value="Riboflavin_kinase_dom_sf"/>
</dbReference>
<evidence type="ECO:0000313" key="16">
    <source>
        <dbReference type="EMBL" id="MDJ1183827.1"/>
    </source>
</evidence>
<dbReference type="RefSeq" id="WP_283758479.1">
    <property type="nucleotide sequence ID" value="NZ_JAQOSQ010000010.1"/>
</dbReference>
<evidence type="ECO:0000256" key="8">
    <source>
        <dbReference type="ARBA" id="ARBA00022777"/>
    </source>
</evidence>
<comment type="catalytic activity">
    <reaction evidence="13 14">
        <text>FMN + ATP + H(+) = FAD + diphosphate</text>
        <dbReference type="Rhea" id="RHEA:17237"/>
        <dbReference type="ChEBI" id="CHEBI:15378"/>
        <dbReference type="ChEBI" id="CHEBI:30616"/>
        <dbReference type="ChEBI" id="CHEBI:33019"/>
        <dbReference type="ChEBI" id="CHEBI:57692"/>
        <dbReference type="ChEBI" id="CHEBI:58210"/>
        <dbReference type="EC" id="2.7.7.2"/>
    </reaction>
</comment>
<evidence type="ECO:0000256" key="6">
    <source>
        <dbReference type="ARBA" id="ARBA00022695"/>
    </source>
</evidence>
<dbReference type="SUPFAM" id="SSF52374">
    <property type="entry name" value="Nucleotidylyl transferase"/>
    <property type="match status" value="1"/>
</dbReference>
<comment type="catalytic activity">
    <reaction evidence="12 14">
        <text>riboflavin + ATP = FMN + ADP + H(+)</text>
        <dbReference type="Rhea" id="RHEA:14357"/>
        <dbReference type="ChEBI" id="CHEBI:15378"/>
        <dbReference type="ChEBI" id="CHEBI:30616"/>
        <dbReference type="ChEBI" id="CHEBI:57986"/>
        <dbReference type="ChEBI" id="CHEBI:58210"/>
        <dbReference type="ChEBI" id="CHEBI:456216"/>
        <dbReference type="EC" id="2.7.1.26"/>
    </reaction>
</comment>
<keyword evidence="17" id="KW-1185">Reference proteome</keyword>
<proteinExistence type="inferred from homology"/>
<sequence length="307" mass="34149">MPFIASPETALKPMAIALGNFDGVHRGHQQVIQPIVERSDSLYKSVVTFSPHPQEVLTGRKRLLLTPPEEKAEYLARMGIDRLTIVPFDRAIARLSPEDFVRQILVQSLQVKVVSVGADFRFGYRRSGNAADLKAIAARFGIEAISNPLLQCQEGRISSSEIRAALEEGELTRARRLLGRPYQLQGKVVRGQQLGRTLGFPTANLQLPSSKFLPRFGVYSVRAYSSLWGDRRSIPGVTNIGCRPTANGTEPTVEVHLFDWSGNLYDRHLSIELETFLRPEQKFPSLDALKAQIQTDCTVAKAKLNIS</sequence>
<dbReference type="SMART" id="SM00904">
    <property type="entry name" value="Flavokinase"/>
    <property type="match status" value="1"/>
</dbReference>
<evidence type="ECO:0000256" key="11">
    <source>
        <dbReference type="ARBA" id="ARBA00023268"/>
    </source>
</evidence>
<comment type="caution">
    <text evidence="16">The sequence shown here is derived from an EMBL/GenBank/DDBJ whole genome shotgun (WGS) entry which is preliminary data.</text>
</comment>
<keyword evidence="6 14" id="KW-0548">Nucleotidyltransferase</keyword>
<dbReference type="GO" id="GO:0003919">
    <property type="term" value="F:FMN adenylyltransferase activity"/>
    <property type="evidence" value="ECO:0007669"/>
    <property type="project" value="UniProtKB-EC"/>
</dbReference>
<dbReference type="SUPFAM" id="SSF82114">
    <property type="entry name" value="Riboflavin kinase-like"/>
    <property type="match status" value="1"/>
</dbReference>
<comment type="similarity">
    <text evidence="14">Belongs to the ribF family.</text>
</comment>